<feature type="transmembrane region" description="Helical" evidence="1">
    <location>
        <begin position="28"/>
        <end position="51"/>
    </location>
</feature>
<feature type="transmembrane region" description="Helical" evidence="1">
    <location>
        <begin position="71"/>
        <end position="88"/>
    </location>
</feature>
<dbReference type="EMBL" id="CP111014">
    <property type="protein sequence ID" value="WAR00176.1"/>
    <property type="molecule type" value="Genomic_DNA"/>
</dbReference>
<evidence type="ECO:0000313" key="2">
    <source>
        <dbReference type="EMBL" id="WAR00176.1"/>
    </source>
</evidence>
<feature type="transmembrane region" description="Helical" evidence="1">
    <location>
        <begin position="150"/>
        <end position="171"/>
    </location>
</feature>
<evidence type="ECO:0008006" key="4">
    <source>
        <dbReference type="Google" id="ProtNLM"/>
    </source>
</evidence>
<feature type="transmembrane region" description="Helical" evidence="1">
    <location>
        <begin position="108"/>
        <end position="138"/>
    </location>
</feature>
<protein>
    <recommendedName>
        <fullName evidence="4">G-protein coupled receptors family 1 profile domain-containing protein</fullName>
    </recommendedName>
</protein>
<keyword evidence="1" id="KW-0472">Membrane</keyword>
<sequence>MESNASAEKVPLNGYDIPVYGINNGTFLAIHIPAILCIVTSFTCAVAAVVLSFKHRNYHSFFSLWSKSERFVVYLAMCDGLFNVAHFTDHLHIVIVRNHVYPKELCEFYGFNLALFITAQNLMVNVVAVNAFMLMYFDRSINFGRYDWRLLAWTFGAPFLGATIAGILGQLGTNGSFGGPWRYTAYGDSPPTTCRSRSSTWSPRSLTSAAFSTYVCFSSSTGGSTPRESTSPPNDPWVPTAVIVMVIPTTCPRTTILSCILMINQKLTV</sequence>
<keyword evidence="3" id="KW-1185">Reference proteome</keyword>
<reference evidence="2" key="1">
    <citation type="submission" date="2022-11" db="EMBL/GenBank/DDBJ databases">
        <title>Centuries of genome instability and evolution in soft-shell clam transmissible cancer (bioRxiv).</title>
        <authorList>
            <person name="Hart S.F.M."/>
            <person name="Yonemitsu M.A."/>
            <person name="Giersch R.M."/>
            <person name="Beal B.F."/>
            <person name="Arriagada G."/>
            <person name="Davis B.W."/>
            <person name="Ostrander E.A."/>
            <person name="Goff S.P."/>
            <person name="Metzger M.J."/>
        </authorList>
    </citation>
    <scope>NUCLEOTIDE SEQUENCE</scope>
    <source>
        <strain evidence="2">MELC-2E11</strain>
        <tissue evidence="2">Siphon/mantle</tissue>
    </source>
</reference>
<evidence type="ECO:0000256" key="1">
    <source>
        <dbReference type="SAM" id="Phobius"/>
    </source>
</evidence>
<feature type="transmembrane region" description="Helical" evidence="1">
    <location>
        <begin position="237"/>
        <end position="263"/>
    </location>
</feature>
<dbReference type="Proteomes" id="UP001164746">
    <property type="component" value="Chromosome 3"/>
</dbReference>
<keyword evidence="1" id="KW-0812">Transmembrane</keyword>
<gene>
    <name evidence="2" type="ORF">MAR_024548</name>
</gene>
<evidence type="ECO:0000313" key="3">
    <source>
        <dbReference type="Proteomes" id="UP001164746"/>
    </source>
</evidence>
<keyword evidence="1" id="KW-1133">Transmembrane helix</keyword>
<proteinExistence type="predicted"/>
<organism evidence="2 3">
    <name type="scientific">Mya arenaria</name>
    <name type="common">Soft-shell clam</name>
    <dbReference type="NCBI Taxonomy" id="6604"/>
    <lineage>
        <taxon>Eukaryota</taxon>
        <taxon>Metazoa</taxon>
        <taxon>Spiralia</taxon>
        <taxon>Lophotrochozoa</taxon>
        <taxon>Mollusca</taxon>
        <taxon>Bivalvia</taxon>
        <taxon>Autobranchia</taxon>
        <taxon>Heteroconchia</taxon>
        <taxon>Euheterodonta</taxon>
        <taxon>Imparidentia</taxon>
        <taxon>Neoheterodontei</taxon>
        <taxon>Myida</taxon>
        <taxon>Myoidea</taxon>
        <taxon>Myidae</taxon>
        <taxon>Mya</taxon>
    </lineage>
</organism>
<name>A0ABY7DZ37_MYAAR</name>
<accession>A0ABY7DZ37</accession>